<sequence length="935" mass="101755">MDGFEPPAATDIRGLARALVDRTVAARERMRQDPFGNPALDMALAISRMIDDGALATADLAALIRTLRDDAYAGRARRLAAYVGGVDLSSSTGAMAAIAWRLASGDAATFRAETERTRFSAVFTAHPTFSMPAEVGRELALMASGAPPRPSRKSHRPQKPTLLDEFEQAVDAIQAGRDAIDRLTEHLLGAARVRFPDEWTGFVPKPVTLASWVGYDTDGRTDINWWDTIRLRLQMKAMQLERLASQVQGIAAARELHDRLKTALRTVEAQCAACPTGAAAEPEVVAAFAAILIERREEALVSVAPLLPMFEQAIVASDGDQQMRLVVARASLVSHGLSLAHSQFRLNASQLHNALRQLAGLDDAVGDAARRRAMLAGINGALDRLEPAGVDFGALLSESSSAVRLMMTLAQIVKHIDADSPVRFHIAETENGYTLLCALWLARLFGIDDRIEISPLFETAEALERGSRVLDEALRSRHFRDYLTRTGTLALEFGYSDSGRYVGQLAASYMIERQRLKIAETLTRHGVADVEVVFFDTHGESIGRGAHPDALLDRLKFLNPTRARKELARAGLTVREESAFQGGDGYLLFGSEALALASVARIAEHVFDEDARPEASRLPPDPVYADPDFAADFFGAICAAMEELVEDPGYAALLGAFGPALLDPTGSRPSARQVDGMGGPAVIRHPRELRAIPNNAILQQLGWCANTIQGLGSALSRHPQSFAELMAKSPRFRRAMDFAAHALKHSDLDVLRAIVASLDPSSWLNRAEHEADPKQREALIRVSAALERLGISSSAAAMLRKIQVDHLALKGVWSDAPSMAAEELLLHAIRLALVERIWLLAIEIPSFAPKSGLTHDMAVARILRLDVTEPLKMLEAIFPAKPDRAAELDYHEPKGFRTAGGYEREHRELFQPMAELFALVREVSAAVGHSVGAFG</sequence>
<organism evidence="3 4">
    <name type="scientific">Chelatococcus sambhunathii</name>
    <dbReference type="NCBI Taxonomy" id="363953"/>
    <lineage>
        <taxon>Bacteria</taxon>
        <taxon>Pseudomonadati</taxon>
        <taxon>Pseudomonadota</taxon>
        <taxon>Alphaproteobacteria</taxon>
        <taxon>Hyphomicrobiales</taxon>
        <taxon>Chelatococcaceae</taxon>
        <taxon>Chelatococcus</taxon>
    </lineage>
</organism>
<protein>
    <recommendedName>
        <fullName evidence="2">Phosphoenolpyruvate carboxylase</fullName>
    </recommendedName>
</protein>
<dbReference type="EMBL" id="JADBEO010000005">
    <property type="protein sequence ID" value="MDR4305726.1"/>
    <property type="molecule type" value="Genomic_DNA"/>
</dbReference>
<dbReference type="SUPFAM" id="SSF51621">
    <property type="entry name" value="Phosphoenolpyruvate/pyruvate domain"/>
    <property type="match status" value="1"/>
</dbReference>
<keyword evidence="4" id="KW-1185">Reference proteome</keyword>
<gene>
    <name evidence="3" type="ORF">IHQ68_03695</name>
</gene>
<name>A0ABU1DC90_9HYPH</name>
<comment type="function">
    <text evidence="1">Forms oxaloacetate, a four-carbon dicarboxylic acid source for the tricarboxylic acid cycle.</text>
</comment>
<evidence type="ECO:0000256" key="1">
    <source>
        <dbReference type="ARBA" id="ARBA00003670"/>
    </source>
</evidence>
<dbReference type="Pfam" id="PF00311">
    <property type="entry name" value="PEPcase"/>
    <property type="match status" value="1"/>
</dbReference>
<dbReference type="PANTHER" id="PTHR30523:SF6">
    <property type="entry name" value="PHOSPHOENOLPYRUVATE CARBOXYLASE"/>
    <property type="match status" value="1"/>
</dbReference>
<dbReference type="Proteomes" id="UP001181622">
    <property type="component" value="Unassembled WGS sequence"/>
</dbReference>
<dbReference type="RefSeq" id="WP_309388963.1">
    <property type="nucleotide sequence ID" value="NZ_JADBEO010000005.1"/>
</dbReference>
<comment type="caution">
    <text evidence="3">The sequence shown here is derived from an EMBL/GenBank/DDBJ whole genome shotgun (WGS) entry which is preliminary data.</text>
</comment>
<evidence type="ECO:0000256" key="2">
    <source>
        <dbReference type="ARBA" id="ARBA00022419"/>
    </source>
</evidence>
<dbReference type="PANTHER" id="PTHR30523">
    <property type="entry name" value="PHOSPHOENOLPYRUVATE CARBOXYLASE"/>
    <property type="match status" value="1"/>
</dbReference>
<reference evidence="3" key="1">
    <citation type="submission" date="2020-10" db="EMBL/GenBank/DDBJ databases">
        <authorList>
            <person name="Abbas A."/>
            <person name="Razzaq R."/>
            <person name="Waqas M."/>
            <person name="Abbas N."/>
            <person name="Nielsen T.K."/>
            <person name="Hansen L.H."/>
            <person name="Hussain S."/>
            <person name="Shahid M."/>
        </authorList>
    </citation>
    <scope>NUCLEOTIDE SEQUENCE</scope>
    <source>
        <strain evidence="3">S14</strain>
    </source>
</reference>
<dbReference type="InterPro" id="IPR015813">
    <property type="entry name" value="Pyrv/PenolPyrv_kinase-like_dom"/>
</dbReference>
<evidence type="ECO:0000313" key="4">
    <source>
        <dbReference type="Proteomes" id="UP001181622"/>
    </source>
</evidence>
<dbReference type="InterPro" id="IPR021135">
    <property type="entry name" value="PEP_COase"/>
</dbReference>
<accession>A0ABU1DC90</accession>
<evidence type="ECO:0000313" key="3">
    <source>
        <dbReference type="EMBL" id="MDR4305726.1"/>
    </source>
</evidence>
<proteinExistence type="predicted"/>